<feature type="transmembrane region" description="Helical" evidence="7">
    <location>
        <begin position="12"/>
        <end position="29"/>
    </location>
</feature>
<keyword evidence="6 7" id="KW-0472">Membrane</keyword>
<keyword evidence="5 7" id="KW-1133">Transmembrane helix</keyword>
<dbReference type="STRING" id="272558.gene:10727871"/>
<protein>
    <submittedName>
        <fullName evidence="10">BH1973 protein</fullName>
    </submittedName>
</protein>
<feature type="domain" description="YetF C-terminal" evidence="8">
    <location>
        <begin position="86"/>
        <end position="217"/>
    </location>
</feature>
<gene>
    <name evidence="10" type="ordered locus">BH1973</name>
</gene>
<evidence type="ECO:0000256" key="2">
    <source>
        <dbReference type="ARBA" id="ARBA00006448"/>
    </source>
</evidence>
<dbReference type="GO" id="GO:0005886">
    <property type="term" value="C:plasma membrane"/>
    <property type="evidence" value="ECO:0007669"/>
    <property type="project" value="UniProtKB-SubCell"/>
</dbReference>
<dbReference type="Proteomes" id="UP000001258">
    <property type="component" value="Chromosome"/>
</dbReference>
<dbReference type="EMBL" id="BA000004">
    <property type="protein sequence ID" value="BAB05692.1"/>
    <property type="molecule type" value="Genomic_DNA"/>
</dbReference>
<proteinExistence type="inferred from homology"/>
<evidence type="ECO:0000256" key="7">
    <source>
        <dbReference type="SAM" id="Phobius"/>
    </source>
</evidence>
<dbReference type="AlphaFoldDB" id="Q9KBF5"/>
<feature type="domain" description="YetF-like N-terminal transmembrane" evidence="9">
    <location>
        <begin position="18"/>
        <end position="78"/>
    </location>
</feature>
<feature type="transmembrane region" description="Helical" evidence="7">
    <location>
        <begin position="38"/>
        <end position="56"/>
    </location>
</feature>
<evidence type="ECO:0000256" key="1">
    <source>
        <dbReference type="ARBA" id="ARBA00004651"/>
    </source>
</evidence>
<evidence type="ECO:0000259" key="9">
    <source>
        <dbReference type="Pfam" id="PF20730"/>
    </source>
</evidence>
<evidence type="ECO:0000313" key="10">
    <source>
        <dbReference type="EMBL" id="BAB05692.1"/>
    </source>
</evidence>
<dbReference type="Pfam" id="PF20730">
    <property type="entry name" value="YetF_N"/>
    <property type="match status" value="1"/>
</dbReference>
<keyword evidence="3" id="KW-1003">Cell membrane</keyword>
<dbReference type="KEGG" id="bha:BH1973"/>
<keyword evidence="4 7" id="KW-0812">Transmembrane</keyword>
<feature type="transmembrane region" description="Helical" evidence="7">
    <location>
        <begin position="62"/>
        <end position="86"/>
    </location>
</feature>
<dbReference type="PANTHER" id="PTHR34582:SF6">
    <property type="entry name" value="UPF0702 TRANSMEMBRANE PROTEIN YCAP"/>
    <property type="match status" value="1"/>
</dbReference>
<evidence type="ECO:0000256" key="3">
    <source>
        <dbReference type="ARBA" id="ARBA00022475"/>
    </source>
</evidence>
<dbReference type="PIR" id="E83896">
    <property type="entry name" value="E83896"/>
</dbReference>
<reference evidence="10 11" key="1">
    <citation type="journal article" date="2000" name="Nucleic Acids Res.">
        <title>Complete genome sequence of the alkaliphilic bacterium Bacillus halodurans and genomic sequence comparison with Bacillus subtilis.</title>
        <authorList>
            <person name="Takami H."/>
            <person name="Nakasone K."/>
            <person name="Takaki Y."/>
            <person name="Maeno G."/>
            <person name="Sasaki R."/>
            <person name="Masui N."/>
            <person name="Fuji F."/>
            <person name="Hirama C."/>
            <person name="Nakamura Y."/>
            <person name="Ogasawara N."/>
            <person name="Kuhara S."/>
            <person name="Horikoshi K."/>
        </authorList>
    </citation>
    <scope>NUCLEOTIDE SEQUENCE [LARGE SCALE GENOMIC DNA]</scope>
    <source>
        <strain evidence="11">ATCC BAA-125 / DSM 18197 / FERM 7344 / JCM 9153 / C-125</strain>
    </source>
</reference>
<comment type="similarity">
    <text evidence="2">Belongs to the UPF0702 family.</text>
</comment>
<evidence type="ECO:0000256" key="4">
    <source>
        <dbReference type="ARBA" id="ARBA00022692"/>
    </source>
</evidence>
<dbReference type="HOGENOM" id="CLU_077149_0_2_9"/>
<accession>Q9KBF5</accession>
<dbReference type="RefSeq" id="WP_010898131.1">
    <property type="nucleotide sequence ID" value="NC_002570.2"/>
</dbReference>
<dbReference type="eggNOG" id="COG2323">
    <property type="taxonomic scope" value="Bacteria"/>
</dbReference>
<sequence>MEWAQDIPTVLGRVAMILPLLLVVTLFMGRRSISELPVFDYIVFLVLGSVVGADLADPDVKHLPTVIAIIAIALLQKAVATSLISFDRFRKLITFPPTIVIQNGQFLEQNLKNIRYTVDNILSMLRQQNVFDVSLVELGIIEANGDLSIQMKSSHVPVTRKDFQLPPEKGTIAYPIIVEGTVQKQVLHNLGLTEDWLHQTLKQLGYHNISDIFFGSINETHNMHISLYSHHIAPKHPVLR</sequence>
<dbReference type="PANTHER" id="PTHR34582">
    <property type="entry name" value="UPF0702 TRANSMEMBRANE PROTEIN YCAP"/>
    <property type="match status" value="1"/>
</dbReference>
<organism evidence="10 11">
    <name type="scientific">Halalkalibacterium halodurans (strain ATCC BAA-125 / DSM 18197 / FERM 7344 / JCM 9153 / C-125)</name>
    <name type="common">Bacillus halodurans</name>
    <dbReference type="NCBI Taxonomy" id="272558"/>
    <lineage>
        <taxon>Bacteria</taxon>
        <taxon>Bacillati</taxon>
        <taxon>Bacillota</taxon>
        <taxon>Bacilli</taxon>
        <taxon>Bacillales</taxon>
        <taxon>Bacillaceae</taxon>
        <taxon>Halalkalibacterium (ex Joshi et al. 2022)</taxon>
    </lineage>
</organism>
<evidence type="ECO:0000259" key="8">
    <source>
        <dbReference type="Pfam" id="PF04239"/>
    </source>
</evidence>
<evidence type="ECO:0000256" key="5">
    <source>
        <dbReference type="ARBA" id="ARBA00022989"/>
    </source>
</evidence>
<name>Q9KBF5_HALH5</name>
<dbReference type="InterPro" id="IPR048454">
    <property type="entry name" value="YetF_N"/>
</dbReference>
<dbReference type="Gene3D" id="3.30.240.20">
    <property type="entry name" value="bsu07140 like domains"/>
    <property type="match status" value="2"/>
</dbReference>
<comment type="subcellular location">
    <subcellularLocation>
        <location evidence="1">Cell membrane</location>
        <topology evidence="1">Multi-pass membrane protein</topology>
    </subcellularLocation>
</comment>
<dbReference type="InterPro" id="IPR023090">
    <property type="entry name" value="UPF0702_alpha/beta_dom_sf"/>
</dbReference>
<dbReference type="OrthoDB" id="9778331at2"/>
<evidence type="ECO:0000313" key="11">
    <source>
        <dbReference type="Proteomes" id="UP000001258"/>
    </source>
</evidence>
<dbReference type="Pfam" id="PF04239">
    <property type="entry name" value="DUF421"/>
    <property type="match status" value="1"/>
</dbReference>
<keyword evidence="11" id="KW-1185">Reference proteome</keyword>
<dbReference type="InterPro" id="IPR007353">
    <property type="entry name" value="DUF421"/>
</dbReference>
<evidence type="ECO:0000256" key="6">
    <source>
        <dbReference type="ARBA" id="ARBA00023136"/>
    </source>
</evidence>